<dbReference type="AlphaFoldDB" id="A0A1F7RU20"/>
<dbReference type="InterPro" id="IPR001789">
    <property type="entry name" value="Sig_transdc_resp-reg_receiver"/>
</dbReference>
<dbReference type="SUPFAM" id="SSF52172">
    <property type="entry name" value="CheY-like"/>
    <property type="match status" value="1"/>
</dbReference>
<evidence type="ECO:0000259" key="3">
    <source>
        <dbReference type="PROSITE" id="PS50110"/>
    </source>
</evidence>
<dbReference type="Proteomes" id="UP000179266">
    <property type="component" value="Unassembled WGS sequence"/>
</dbReference>
<evidence type="ECO:0000313" key="4">
    <source>
        <dbReference type="EMBL" id="OGL44524.1"/>
    </source>
</evidence>
<sequence length="127" mass="14435">MKKKKYHILIVDDDRQLRIALEKVLIKSGYAISTAPNGIEAWEMVAEKDFDLVISDIRMPEKGGIELLSNIKKYKPNIPVIVMTAFGEPLSYHQAIENGAREYIHKPIKKDDMLKIVHHILNEGAAI</sequence>
<proteinExistence type="predicted"/>
<feature type="modified residue" description="4-aspartylphosphate" evidence="2">
    <location>
        <position position="56"/>
    </location>
</feature>
<name>A0A1F7RU20_9BACT</name>
<dbReference type="PROSITE" id="PS50110">
    <property type="entry name" value="RESPONSE_REGULATORY"/>
    <property type="match status" value="1"/>
</dbReference>
<organism evidence="4 5">
    <name type="scientific">Candidatus Schekmanbacteria bacterium RBG_13_48_7</name>
    <dbReference type="NCBI Taxonomy" id="1817878"/>
    <lineage>
        <taxon>Bacteria</taxon>
        <taxon>Candidatus Schekmaniibacteriota</taxon>
    </lineage>
</organism>
<dbReference type="InterPro" id="IPR050595">
    <property type="entry name" value="Bact_response_regulator"/>
</dbReference>
<comment type="caution">
    <text evidence="4">The sequence shown here is derived from an EMBL/GenBank/DDBJ whole genome shotgun (WGS) entry which is preliminary data.</text>
</comment>
<dbReference type="PANTHER" id="PTHR44591">
    <property type="entry name" value="STRESS RESPONSE REGULATOR PROTEIN 1"/>
    <property type="match status" value="1"/>
</dbReference>
<gene>
    <name evidence="4" type="ORF">A2161_13560</name>
</gene>
<dbReference type="Pfam" id="PF00072">
    <property type="entry name" value="Response_reg"/>
    <property type="match status" value="1"/>
</dbReference>
<dbReference type="EMBL" id="MGDD01000220">
    <property type="protein sequence ID" value="OGL44524.1"/>
    <property type="molecule type" value="Genomic_DNA"/>
</dbReference>
<dbReference type="GO" id="GO:0000160">
    <property type="term" value="P:phosphorelay signal transduction system"/>
    <property type="evidence" value="ECO:0007669"/>
    <property type="project" value="InterPro"/>
</dbReference>
<feature type="domain" description="Response regulatory" evidence="3">
    <location>
        <begin position="7"/>
        <end position="121"/>
    </location>
</feature>
<dbReference type="PANTHER" id="PTHR44591:SF3">
    <property type="entry name" value="RESPONSE REGULATORY DOMAIN-CONTAINING PROTEIN"/>
    <property type="match status" value="1"/>
</dbReference>
<dbReference type="InterPro" id="IPR011006">
    <property type="entry name" value="CheY-like_superfamily"/>
</dbReference>
<keyword evidence="1 2" id="KW-0597">Phosphoprotein</keyword>
<evidence type="ECO:0000256" key="2">
    <source>
        <dbReference type="PROSITE-ProRule" id="PRU00169"/>
    </source>
</evidence>
<dbReference type="Gene3D" id="3.40.50.2300">
    <property type="match status" value="1"/>
</dbReference>
<dbReference type="CDD" id="cd00156">
    <property type="entry name" value="REC"/>
    <property type="match status" value="1"/>
</dbReference>
<evidence type="ECO:0000313" key="5">
    <source>
        <dbReference type="Proteomes" id="UP000179266"/>
    </source>
</evidence>
<protein>
    <recommendedName>
        <fullName evidence="3">Response regulatory domain-containing protein</fullName>
    </recommendedName>
</protein>
<accession>A0A1F7RU20</accession>
<reference evidence="4 5" key="1">
    <citation type="journal article" date="2016" name="Nat. Commun.">
        <title>Thousands of microbial genomes shed light on interconnected biogeochemical processes in an aquifer system.</title>
        <authorList>
            <person name="Anantharaman K."/>
            <person name="Brown C.T."/>
            <person name="Hug L.A."/>
            <person name="Sharon I."/>
            <person name="Castelle C.J."/>
            <person name="Probst A.J."/>
            <person name="Thomas B.C."/>
            <person name="Singh A."/>
            <person name="Wilkins M.J."/>
            <person name="Karaoz U."/>
            <person name="Brodie E.L."/>
            <person name="Williams K.H."/>
            <person name="Hubbard S.S."/>
            <person name="Banfield J.F."/>
        </authorList>
    </citation>
    <scope>NUCLEOTIDE SEQUENCE [LARGE SCALE GENOMIC DNA]</scope>
</reference>
<dbReference type="SMART" id="SM00448">
    <property type="entry name" value="REC"/>
    <property type="match status" value="1"/>
</dbReference>
<evidence type="ECO:0000256" key="1">
    <source>
        <dbReference type="ARBA" id="ARBA00022553"/>
    </source>
</evidence>